<protein>
    <submittedName>
        <fullName evidence="2">Protein ImpI/VasC</fullName>
    </submittedName>
</protein>
<dbReference type="RefSeq" id="WP_067410362.1">
    <property type="nucleotide sequence ID" value="NZ_LNTY01000006.1"/>
</dbReference>
<dbReference type="AlphaFoldDB" id="A0A135IC19"/>
<accession>A0A135IC19</accession>
<dbReference type="STRING" id="294935.ATN88_04535"/>
<evidence type="ECO:0000313" key="3">
    <source>
        <dbReference type="Proteomes" id="UP000070529"/>
    </source>
</evidence>
<dbReference type="InterPro" id="IPR008984">
    <property type="entry name" value="SMAD_FHA_dom_sf"/>
</dbReference>
<proteinExistence type="predicted"/>
<dbReference type="Pfam" id="PF20232">
    <property type="entry name" value="T6SS_FHA_C"/>
    <property type="match status" value="1"/>
</dbReference>
<evidence type="ECO:0000313" key="2">
    <source>
        <dbReference type="EMBL" id="KXF83013.1"/>
    </source>
</evidence>
<dbReference type="Gene3D" id="2.60.200.20">
    <property type="match status" value="1"/>
</dbReference>
<dbReference type="InterPro" id="IPR046883">
    <property type="entry name" value="T6SS_FHA_C"/>
</dbReference>
<dbReference type="NCBIfam" id="TIGR03354">
    <property type="entry name" value="VI_FHA"/>
    <property type="match status" value="1"/>
</dbReference>
<organism evidence="2 3">
    <name type="scientific">Enterovibrio coralii</name>
    <dbReference type="NCBI Taxonomy" id="294935"/>
    <lineage>
        <taxon>Bacteria</taxon>
        <taxon>Pseudomonadati</taxon>
        <taxon>Pseudomonadota</taxon>
        <taxon>Gammaproteobacteria</taxon>
        <taxon>Vibrionales</taxon>
        <taxon>Vibrionaceae</taxon>
        <taxon>Enterovibrio</taxon>
    </lineage>
</organism>
<evidence type="ECO:0000259" key="1">
    <source>
        <dbReference type="Pfam" id="PF20232"/>
    </source>
</evidence>
<comment type="caution">
    <text evidence="2">The sequence shown here is derived from an EMBL/GenBank/DDBJ whole genome shotgun (WGS) entry which is preliminary data.</text>
</comment>
<reference evidence="2 3" key="1">
    <citation type="submission" date="2015-11" db="EMBL/GenBank/DDBJ databases">
        <title>Genomic Taxonomy of the Vibrionaceae.</title>
        <authorList>
            <person name="Gomez-Gil B."/>
            <person name="Enciso-Ibarra J."/>
        </authorList>
    </citation>
    <scope>NUCLEOTIDE SEQUENCE [LARGE SCALE GENOMIC DNA]</scope>
    <source>
        <strain evidence="2 3">CAIM 912</strain>
    </source>
</reference>
<dbReference type="Proteomes" id="UP000070529">
    <property type="component" value="Unassembled WGS sequence"/>
</dbReference>
<dbReference type="EMBL" id="LNTY01000006">
    <property type="protein sequence ID" value="KXF83013.1"/>
    <property type="molecule type" value="Genomic_DNA"/>
</dbReference>
<dbReference type="InterPro" id="IPR017735">
    <property type="entry name" value="T6SS_FHA"/>
</dbReference>
<dbReference type="SUPFAM" id="SSF49879">
    <property type="entry name" value="SMAD/FHA domain"/>
    <property type="match status" value="1"/>
</dbReference>
<gene>
    <name evidence="2" type="ORF">ATN88_04535</name>
</gene>
<name>A0A135IC19_9GAMM</name>
<keyword evidence="3" id="KW-1185">Reference proteome</keyword>
<sequence>MTLPNSVQANMPRPQQVTLTVTNTQQLEAGLSASHVFTAEGGTIGSTSQDDWTLLDRDGRVFPRHAEIIDIDNALCLLDVQGATYINGATMPIGAAKFARLKDNDTVLIGPYQIRIHLSDLGVDAVANHGLDNVFHQTHDAALIGSDRNEAVDDGADDAVIDDPLAALDAARTLTSSNEHPLNETRSLSPEQAQESYLLAKDTQWHGEEKTVHADSEYEMSSAITLKRTLQSEDTQMDDKILERLEQEVGRDYANAEKADGSYDPSINHGASNGYGAQDANGYALEYGADNGLGEANHMVAGPLFRGLGVKTGNTENMSEMQAMSEEMGASLQAAVKGLLALHQQVEESRFGMMNKNLQPIEDNPLRLGLPYEETVETLFDRHRSAVHLSAPSAIGESLTNVRHHNEAVQSATVEALGQILRAFSPEVLMRRFSAYRRPGEVSPESADAWAWKMYQSYYTELTSDRQRGFEKLFWEIFDQAYDRKLREKQLEV</sequence>
<dbReference type="CDD" id="cd00060">
    <property type="entry name" value="FHA"/>
    <property type="match status" value="1"/>
</dbReference>
<feature type="domain" description="Type VI secretion system FHA" evidence="1">
    <location>
        <begin position="306"/>
        <end position="484"/>
    </location>
</feature>